<dbReference type="PANTHER" id="PTHR36111">
    <property type="entry name" value="INNER MEMBRANE PROTEIN-RELATED"/>
    <property type="match status" value="1"/>
</dbReference>
<organism evidence="2 3">
    <name type="scientific">Pseudobacteroides cellulosolvens ATCC 35603 = DSM 2933</name>
    <dbReference type="NCBI Taxonomy" id="398512"/>
    <lineage>
        <taxon>Bacteria</taxon>
        <taxon>Bacillati</taxon>
        <taxon>Bacillota</taxon>
        <taxon>Clostridia</taxon>
        <taxon>Eubacteriales</taxon>
        <taxon>Oscillospiraceae</taxon>
        <taxon>Pseudobacteroides</taxon>
    </lineage>
</organism>
<protein>
    <recommendedName>
        <fullName evidence="4">DUF554 domain-containing protein</fullName>
    </recommendedName>
</protein>
<feature type="transmembrane region" description="Helical" evidence="1">
    <location>
        <begin position="32"/>
        <end position="50"/>
    </location>
</feature>
<feature type="transmembrane region" description="Helical" evidence="1">
    <location>
        <begin position="182"/>
        <end position="203"/>
    </location>
</feature>
<dbReference type="Proteomes" id="UP000036923">
    <property type="component" value="Unassembled WGS sequence"/>
</dbReference>
<feature type="transmembrane region" description="Helical" evidence="1">
    <location>
        <begin position="6"/>
        <end position="25"/>
    </location>
</feature>
<dbReference type="OrthoDB" id="9797976at2"/>
<keyword evidence="3" id="KW-1185">Reference proteome</keyword>
<feature type="transmembrane region" description="Helical" evidence="1">
    <location>
        <begin position="209"/>
        <end position="228"/>
    </location>
</feature>
<comment type="caution">
    <text evidence="2">The sequence shown here is derived from an EMBL/GenBank/DDBJ whole genome shotgun (WGS) entry which is preliminary data.</text>
</comment>
<evidence type="ECO:0008006" key="4">
    <source>
        <dbReference type="Google" id="ProtNLM"/>
    </source>
</evidence>
<accession>A0A0L6JQH9</accession>
<evidence type="ECO:0000313" key="2">
    <source>
        <dbReference type="EMBL" id="KNY28096.1"/>
    </source>
</evidence>
<dbReference type="EMBL" id="LGTC01000001">
    <property type="protein sequence ID" value="KNY28096.1"/>
    <property type="molecule type" value="Genomic_DNA"/>
</dbReference>
<dbReference type="PANTHER" id="PTHR36111:SF2">
    <property type="entry name" value="INNER MEMBRANE PROTEIN"/>
    <property type="match status" value="1"/>
</dbReference>
<dbReference type="InterPro" id="IPR007563">
    <property type="entry name" value="DUF554"/>
</dbReference>
<dbReference type="AlphaFoldDB" id="A0A0L6JQH9"/>
<feature type="transmembrane region" description="Helical" evidence="1">
    <location>
        <begin position="139"/>
        <end position="170"/>
    </location>
</feature>
<feature type="transmembrane region" description="Helical" evidence="1">
    <location>
        <begin position="95"/>
        <end position="119"/>
    </location>
</feature>
<dbReference type="Pfam" id="PF04474">
    <property type="entry name" value="DUF554"/>
    <property type="match status" value="1"/>
</dbReference>
<dbReference type="PATRIC" id="fig|398512.5.peg.3525"/>
<gene>
    <name evidence="2" type="ORF">Bccel_3367</name>
</gene>
<dbReference type="RefSeq" id="WP_036939142.1">
    <property type="nucleotide sequence ID" value="NZ_JQKC01000008.1"/>
</dbReference>
<feature type="transmembrane region" description="Helical" evidence="1">
    <location>
        <begin position="56"/>
        <end position="74"/>
    </location>
</feature>
<reference evidence="3" key="1">
    <citation type="submission" date="2015-07" db="EMBL/GenBank/DDBJ databases">
        <title>Near-Complete Genome Sequence of the Cellulolytic Bacterium Bacteroides (Pseudobacteroides) cellulosolvens ATCC 35603.</title>
        <authorList>
            <person name="Dassa B."/>
            <person name="Utturkar S.M."/>
            <person name="Klingeman D.M."/>
            <person name="Hurt R.A."/>
            <person name="Keller M."/>
            <person name="Xu J."/>
            <person name="Reddy Y.H.K."/>
            <person name="Borovok I."/>
            <person name="Grinberg I.R."/>
            <person name="Lamed R."/>
            <person name="Zhivin O."/>
            <person name="Bayer E.A."/>
            <person name="Brown S.D."/>
        </authorList>
    </citation>
    <scope>NUCLEOTIDE SEQUENCE [LARGE SCALE GENOMIC DNA]</scope>
    <source>
        <strain evidence="3">DSM 2933</strain>
    </source>
</reference>
<keyword evidence="1" id="KW-1133">Transmembrane helix</keyword>
<evidence type="ECO:0000313" key="3">
    <source>
        <dbReference type="Proteomes" id="UP000036923"/>
    </source>
</evidence>
<evidence type="ECO:0000256" key="1">
    <source>
        <dbReference type="SAM" id="Phobius"/>
    </source>
</evidence>
<sequence>MIGVIVNTAAVIIGSLIGLMLKKGIPKKFTDAVMLGIGLCTIYIGISGTLKGKNTLILIISIVIGAILGTWMDIDKRINTMGDWIGQKFKSSSGSVSVAEGFVTASLLFCIGALTIVGSLNAGLSGDNEMLFTKSVLDFISSTMLCVSLGIGVLFSAFFVLVFQGSIVLLAQFLQPILNDSAIAEITCTGSLMIIALGLNIIGLTKIKVANYLPGIIVAPILCWITTLL</sequence>
<name>A0A0L6JQH9_9FIRM</name>
<keyword evidence="1" id="KW-0812">Transmembrane</keyword>
<keyword evidence="1" id="KW-0472">Membrane</keyword>
<proteinExistence type="predicted"/>
<dbReference type="eggNOG" id="COG1811">
    <property type="taxonomic scope" value="Bacteria"/>
</dbReference>